<organism evidence="1 2">
    <name type="scientific">Tanacetum coccineum</name>
    <dbReference type="NCBI Taxonomy" id="301880"/>
    <lineage>
        <taxon>Eukaryota</taxon>
        <taxon>Viridiplantae</taxon>
        <taxon>Streptophyta</taxon>
        <taxon>Embryophyta</taxon>
        <taxon>Tracheophyta</taxon>
        <taxon>Spermatophyta</taxon>
        <taxon>Magnoliopsida</taxon>
        <taxon>eudicotyledons</taxon>
        <taxon>Gunneridae</taxon>
        <taxon>Pentapetalae</taxon>
        <taxon>asterids</taxon>
        <taxon>campanulids</taxon>
        <taxon>Asterales</taxon>
        <taxon>Asteraceae</taxon>
        <taxon>Asteroideae</taxon>
        <taxon>Anthemideae</taxon>
        <taxon>Anthemidinae</taxon>
        <taxon>Tanacetum</taxon>
    </lineage>
</organism>
<dbReference type="Proteomes" id="UP001151760">
    <property type="component" value="Unassembled WGS sequence"/>
</dbReference>
<dbReference type="InterPro" id="IPR035979">
    <property type="entry name" value="RBD_domain_sf"/>
</dbReference>
<evidence type="ECO:0000313" key="1">
    <source>
        <dbReference type="EMBL" id="GJT90146.1"/>
    </source>
</evidence>
<proteinExistence type="predicted"/>
<dbReference type="Gene3D" id="3.30.70.330">
    <property type="match status" value="1"/>
</dbReference>
<keyword evidence="2" id="KW-1185">Reference proteome</keyword>
<protein>
    <submittedName>
        <fullName evidence="1">Nucleotide-binding alpha-beta plait domain-containing protein</fullName>
    </submittedName>
</protein>
<reference evidence="1" key="2">
    <citation type="submission" date="2022-01" db="EMBL/GenBank/DDBJ databases">
        <authorList>
            <person name="Yamashiro T."/>
            <person name="Shiraishi A."/>
            <person name="Satake H."/>
            <person name="Nakayama K."/>
        </authorList>
    </citation>
    <scope>NUCLEOTIDE SEQUENCE</scope>
</reference>
<comment type="caution">
    <text evidence="1">The sequence shown here is derived from an EMBL/GenBank/DDBJ whole genome shotgun (WGS) entry which is preliminary data.</text>
</comment>
<dbReference type="SUPFAM" id="SSF54928">
    <property type="entry name" value="RNA-binding domain, RBD"/>
    <property type="match status" value="1"/>
</dbReference>
<dbReference type="InterPro" id="IPR012677">
    <property type="entry name" value="Nucleotide-bd_a/b_plait_sf"/>
</dbReference>
<sequence length="210" mass="23203">MWIEDENLLIQVVLYSGRNSYIHVWRIRGVVQVIEATAPTYTQRKSNVKKGSKSVQDGDALAKEAAGAELDCSEGFNSIGRPIDDAASSTIFVSNHFNKFDDVLKVVTVTEAATGQYNKSTYVESMRTEAADNALSLDGTSFMSRILKVVRKIPFQQEAAPISTSWPRVIRDSSFAASRFGSVSFLRGIPSPYRPLFVPEQISTSPKMDI</sequence>
<evidence type="ECO:0000313" key="2">
    <source>
        <dbReference type="Proteomes" id="UP001151760"/>
    </source>
</evidence>
<dbReference type="EMBL" id="BQNB010019896">
    <property type="protein sequence ID" value="GJT90146.1"/>
    <property type="molecule type" value="Genomic_DNA"/>
</dbReference>
<accession>A0ABQ5HRN5</accession>
<name>A0ABQ5HRN5_9ASTR</name>
<gene>
    <name evidence="1" type="ORF">Tco_1078991</name>
</gene>
<reference evidence="1" key="1">
    <citation type="journal article" date="2022" name="Int. J. Mol. Sci.">
        <title>Draft Genome of Tanacetum Coccineum: Genomic Comparison of Closely Related Tanacetum-Family Plants.</title>
        <authorList>
            <person name="Yamashiro T."/>
            <person name="Shiraishi A."/>
            <person name="Nakayama K."/>
            <person name="Satake H."/>
        </authorList>
    </citation>
    <scope>NUCLEOTIDE SEQUENCE</scope>
</reference>